<keyword evidence="4" id="KW-1185">Reference proteome</keyword>
<protein>
    <submittedName>
        <fullName evidence="3">ABC transporter G family member 42-like</fullName>
    </submittedName>
</protein>
<feature type="region of interest" description="Disordered" evidence="1">
    <location>
        <begin position="212"/>
        <end position="234"/>
    </location>
</feature>
<dbReference type="PANTHER" id="PTHR48040:SF28">
    <property type="entry name" value="ABC TRANSPORTER G FAMILY MEMBER 39-LIKE"/>
    <property type="match status" value="1"/>
</dbReference>
<dbReference type="GO" id="GO:0005524">
    <property type="term" value="F:ATP binding"/>
    <property type="evidence" value="ECO:0007669"/>
    <property type="project" value="InterPro"/>
</dbReference>
<dbReference type="AlphaFoldDB" id="A0AAX6GEF7"/>
<comment type="caution">
    <text evidence="3">The sequence shown here is derived from an EMBL/GenBank/DDBJ whole genome shotgun (WGS) entry which is preliminary data.</text>
</comment>
<accession>A0AAX6GEF7</accession>
<reference evidence="3" key="2">
    <citation type="submission" date="2023-04" db="EMBL/GenBank/DDBJ databases">
        <authorList>
            <person name="Bruccoleri R.E."/>
            <person name="Oakeley E.J."/>
            <person name="Faust A.-M."/>
            <person name="Dessus-Babus S."/>
            <person name="Altorfer M."/>
            <person name="Burckhardt D."/>
            <person name="Oertli M."/>
            <person name="Naumann U."/>
            <person name="Petersen F."/>
            <person name="Wong J."/>
        </authorList>
    </citation>
    <scope>NUCLEOTIDE SEQUENCE</scope>
    <source>
        <strain evidence="3">GSM-AAB239-AS_SAM_17_03QT</strain>
        <tissue evidence="3">Leaf</tissue>
    </source>
</reference>
<evidence type="ECO:0000256" key="1">
    <source>
        <dbReference type="SAM" id="MobiDB-lite"/>
    </source>
</evidence>
<gene>
    <name evidence="3" type="ORF">M6B38_371670</name>
</gene>
<dbReference type="SUPFAM" id="SSF52540">
    <property type="entry name" value="P-loop containing nucleoside triphosphate hydrolases"/>
    <property type="match status" value="1"/>
</dbReference>
<reference evidence="3" key="1">
    <citation type="journal article" date="2023" name="GigaByte">
        <title>Genome assembly of the bearded iris, Iris pallida Lam.</title>
        <authorList>
            <person name="Bruccoleri R.E."/>
            <person name="Oakeley E.J."/>
            <person name="Faust A.M.E."/>
            <person name="Altorfer M."/>
            <person name="Dessus-Babus S."/>
            <person name="Burckhardt D."/>
            <person name="Oertli M."/>
            <person name="Naumann U."/>
            <person name="Petersen F."/>
            <person name="Wong J."/>
        </authorList>
    </citation>
    <scope>NUCLEOTIDE SEQUENCE</scope>
    <source>
        <strain evidence="3">GSM-AAB239-AS_SAM_17_03QT</strain>
    </source>
</reference>
<dbReference type="PANTHER" id="PTHR48040">
    <property type="entry name" value="PLEIOTROPIC DRUG RESISTANCE PROTEIN 1-LIKE ISOFORM X1"/>
    <property type="match status" value="1"/>
</dbReference>
<dbReference type="EMBL" id="JANAVB010020798">
    <property type="protein sequence ID" value="KAJ6826621.1"/>
    <property type="molecule type" value="Genomic_DNA"/>
</dbReference>
<organism evidence="3 4">
    <name type="scientific">Iris pallida</name>
    <name type="common">Sweet iris</name>
    <dbReference type="NCBI Taxonomy" id="29817"/>
    <lineage>
        <taxon>Eukaryota</taxon>
        <taxon>Viridiplantae</taxon>
        <taxon>Streptophyta</taxon>
        <taxon>Embryophyta</taxon>
        <taxon>Tracheophyta</taxon>
        <taxon>Spermatophyta</taxon>
        <taxon>Magnoliopsida</taxon>
        <taxon>Liliopsida</taxon>
        <taxon>Asparagales</taxon>
        <taxon>Iridaceae</taxon>
        <taxon>Iridoideae</taxon>
        <taxon>Irideae</taxon>
        <taxon>Iris</taxon>
    </lineage>
</organism>
<dbReference type="GO" id="GO:0016887">
    <property type="term" value="F:ATP hydrolysis activity"/>
    <property type="evidence" value="ECO:0007669"/>
    <property type="project" value="InterPro"/>
</dbReference>
<dbReference type="Pfam" id="PF00005">
    <property type="entry name" value="ABC_tran"/>
    <property type="match status" value="1"/>
</dbReference>
<dbReference type="InterPro" id="IPR003439">
    <property type="entry name" value="ABC_transporter-like_ATP-bd"/>
</dbReference>
<proteinExistence type="predicted"/>
<evidence type="ECO:0000313" key="3">
    <source>
        <dbReference type="EMBL" id="KAJ6826621.1"/>
    </source>
</evidence>
<dbReference type="InterPro" id="IPR027417">
    <property type="entry name" value="P-loop_NTPase"/>
</dbReference>
<dbReference type="Proteomes" id="UP001140949">
    <property type="component" value="Unassembled WGS sequence"/>
</dbReference>
<feature type="domain" description="ABC transporter" evidence="2">
    <location>
        <begin position="29"/>
        <end position="182"/>
    </location>
</feature>
<name>A0AAX6GEF7_IRIPA</name>
<evidence type="ECO:0000259" key="2">
    <source>
        <dbReference type="Pfam" id="PF00005"/>
    </source>
</evidence>
<evidence type="ECO:0000313" key="4">
    <source>
        <dbReference type="Proteomes" id="UP001140949"/>
    </source>
</evidence>
<sequence>MSFAKINYCVNMPVEIKEKGMAENKLQVLKDVTGSFRPGILTALMGVSRAGKTNLMDVLAGRKTGGYIEGGILISGFPNNQSIFARISGYCEQNDVHSSQVIVRECLISLHFSVSLRNSMTKKRRLKFVDEVMELVELHNLKDSIVGLPGVTGLSTEHRKRLIIVVELVANPSNIFMDEPTSGLEARAVAIVIRTVRNTVETGRIVVCSTNRETMSQDSLPSPHRRTQNSASLG</sequence>
<dbReference type="Gene3D" id="3.40.50.300">
    <property type="entry name" value="P-loop containing nucleotide triphosphate hydrolases"/>
    <property type="match status" value="1"/>
</dbReference>